<gene>
    <name evidence="1" type="ORF">BDY19DRAFT_902221</name>
</gene>
<keyword evidence="2" id="KW-1185">Reference proteome</keyword>
<proteinExistence type="predicted"/>
<dbReference type="Proteomes" id="UP001055072">
    <property type="component" value="Unassembled WGS sequence"/>
</dbReference>
<protein>
    <submittedName>
        <fullName evidence="1">Uncharacterized protein</fullName>
    </submittedName>
</protein>
<evidence type="ECO:0000313" key="2">
    <source>
        <dbReference type="Proteomes" id="UP001055072"/>
    </source>
</evidence>
<organism evidence="1 2">
    <name type="scientific">Irpex rosettiformis</name>
    <dbReference type="NCBI Taxonomy" id="378272"/>
    <lineage>
        <taxon>Eukaryota</taxon>
        <taxon>Fungi</taxon>
        <taxon>Dikarya</taxon>
        <taxon>Basidiomycota</taxon>
        <taxon>Agaricomycotina</taxon>
        <taxon>Agaricomycetes</taxon>
        <taxon>Polyporales</taxon>
        <taxon>Irpicaceae</taxon>
        <taxon>Irpex</taxon>
    </lineage>
</organism>
<name>A0ACB8ULI0_9APHY</name>
<accession>A0ACB8ULI0</accession>
<dbReference type="EMBL" id="MU274900">
    <property type="protein sequence ID" value="KAI0095238.1"/>
    <property type="molecule type" value="Genomic_DNA"/>
</dbReference>
<comment type="caution">
    <text evidence="1">The sequence shown here is derived from an EMBL/GenBank/DDBJ whole genome shotgun (WGS) entry which is preliminary data.</text>
</comment>
<reference evidence="1" key="1">
    <citation type="journal article" date="2021" name="Environ. Microbiol.">
        <title>Gene family expansions and transcriptome signatures uncover fungal adaptations to wood decay.</title>
        <authorList>
            <person name="Hage H."/>
            <person name="Miyauchi S."/>
            <person name="Viragh M."/>
            <person name="Drula E."/>
            <person name="Min B."/>
            <person name="Chaduli D."/>
            <person name="Navarro D."/>
            <person name="Favel A."/>
            <person name="Norest M."/>
            <person name="Lesage-Meessen L."/>
            <person name="Balint B."/>
            <person name="Merenyi Z."/>
            <person name="de Eugenio L."/>
            <person name="Morin E."/>
            <person name="Martinez A.T."/>
            <person name="Baldrian P."/>
            <person name="Stursova M."/>
            <person name="Martinez M.J."/>
            <person name="Novotny C."/>
            <person name="Magnuson J.K."/>
            <person name="Spatafora J.W."/>
            <person name="Maurice S."/>
            <person name="Pangilinan J."/>
            <person name="Andreopoulos W."/>
            <person name="LaButti K."/>
            <person name="Hundley H."/>
            <person name="Na H."/>
            <person name="Kuo A."/>
            <person name="Barry K."/>
            <person name="Lipzen A."/>
            <person name="Henrissat B."/>
            <person name="Riley R."/>
            <person name="Ahrendt S."/>
            <person name="Nagy L.G."/>
            <person name="Grigoriev I.V."/>
            <person name="Martin F."/>
            <person name="Rosso M.N."/>
        </authorList>
    </citation>
    <scope>NUCLEOTIDE SEQUENCE</scope>
    <source>
        <strain evidence="1">CBS 384.51</strain>
    </source>
</reference>
<sequence length="346" mass="38911">MSHHWRGVFARANELVEESKSLYPLLGANPVALINANFILVTFGQVSLVLLLGTLFFSPYVRSRNATLLNLLALTIFQSVPPGILYYSGHVLDPNPQYGLCLAQAMFKHGSDPMFITASLALIVELLVETRLLDIRLRGSIRTALLVALPYFVFFVFFFWALILGEKDPSAVRHQLNQFYCIITYTSFGRGIDILNAVVVVFTIGLEIFTHFRYRQIFRDTRASRSGGQSGFSTALVIRLLGFTLLQLFYICLLALNFFVGSAATHVIPIAYEASMPLATFLIFGTTADCLQTWAFWKRREDPTSRPSTPNGFPRRDEVTDPVARDLRRGSFDLEETDYSVPELKA</sequence>
<evidence type="ECO:0000313" key="1">
    <source>
        <dbReference type="EMBL" id="KAI0095238.1"/>
    </source>
</evidence>